<feature type="compositionally biased region" description="Low complexity" evidence="1">
    <location>
        <begin position="17"/>
        <end position="30"/>
    </location>
</feature>
<dbReference type="InterPro" id="IPR011009">
    <property type="entry name" value="Kinase-like_dom_sf"/>
</dbReference>
<dbReference type="InterPro" id="IPR051678">
    <property type="entry name" value="AGP_Transferase"/>
</dbReference>
<organism evidence="2 3">
    <name type="scientific">Phyllosticta citrichinensis</name>
    <dbReference type="NCBI Taxonomy" id="1130410"/>
    <lineage>
        <taxon>Eukaryota</taxon>
        <taxon>Fungi</taxon>
        <taxon>Dikarya</taxon>
        <taxon>Ascomycota</taxon>
        <taxon>Pezizomycotina</taxon>
        <taxon>Dothideomycetes</taxon>
        <taxon>Dothideomycetes incertae sedis</taxon>
        <taxon>Botryosphaeriales</taxon>
        <taxon>Phyllostictaceae</taxon>
        <taxon>Phyllosticta</taxon>
    </lineage>
</organism>
<dbReference type="SUPFAM" id="SSF56112">
    <property type="entry name" value="Protein kinase-like (PK-like)"/>
    <property type="match status" value="1"/>
</dbReference>
<gene>
    <name evidence="2" type="ORF">IWX90DRAFT_516505</name>
</gene>
<keyword evidence="3" id="KW-1185">Reference proteome</keyword>
<sequence>MSKKKPDKMMGASFHDAVSSSASAKSPAASKHQTPAKTSFYANDLPWTPKSTETSAAAPFGRQTTASAYSQPTSDTGSQSFSTPPTGVDSYHRCPACTRKNASRDITDSCQDCRLSQDSKDAGNSKFKSKVKGLFSKKSSKSLYADARNAATTADIPPMPPMPAQKVSGYTYQEDWKLSPQQGRTSCYYRPDASVATPSKTNRLPNLADGQARDQISLPKATVRGVAYIFLPPNMKRAHRPPEVTVEWRPSRWDIVQQSPGQWTMDRTKPAYDDGRNLPLIQPEEYRVPEPARPKFDKPPHTAWALKSKLAYKYHRGLDRAEPVWKGGPELGNARKVAINAFLMTDFPLDRHYVQVYHGGDDSWMRSYIVRAFHVDTHVYREWRICCALPQFPKYKLKSVVATMMYVKESTNIPVPAVVCHDVNLNNPLGMEYMMVESGGGRPYAMVERELSFEAKKTFARGVADCVDQLSNLAFSDIGSLYRDFSKPDGDFNSYFVDICTEPHLTRDMRVDYAVPRGPYRNLYDFYTAQIAVLNIEARDRRQKERLKHWFPSQAESKKTKEEGTLKDLVQKKLKSSDPNEDGPWDFLPPPTYTFDDLQLLPTFCDAFQNILYLLTSSKELVPGQTRLGHFNLSKDNMMVNERGEITGILDWENAWVAPPELIPKYPACLPNLNEENPEPMLDFASDDGDSDKEDKWEDMMLAMEYEDRLKELNSAHLEVLYKHRDPQLVKMEEFLRKIPSMETFMEFLDDVDRSRKGAKEEETWL</sequence>
<evidence type="ECO:0000256" key="1">
    <source>
        <dbReference type="SAM" id="MobiDB-lite"/>
    </source>
</evidence>
<evidence type="ECO:0000313" key="3">
    <source>
        <dbReference type="Proteomes" id="UP001456524"/>
    </source>
</evidence>
<dbReference type="PANTHER" id="PTHR21310:SF13">
    <property type="entry name" value="AMINOGLYCOSIDE PHOSPHOTRANSFERASE DOMAIN-CONTAINING PROTEIN"/>
    <property type="match status" value="1"/>
</dbReference>
<feature type="compositionally biased region" description="Polar residues" evidence="1">
    <location>
        <begin position="62"/>
        <end position="85"/>
    </location>
</feature>
<dbReference type="PANTHER" id="PTHR21310">
    <property type="entry name" value="AMINOGLYCOSIDE PHOSPHOTRANSFERASE-RELATED-RELATED"/>
    <property type="match status" value="1"/>
</dbReference>
<accession>A0ABR1XJK8</accession>
<evidence type="ECO:0008006" key="4">
    <source>
        <dbReference type="Google" id="ProtNLM"/>
    </source>
</evidence>
<feature type="compositionally biased region" description="Polar residues" evidence="1">
    <location>
        <begin position="31"/>
        <end position="41"/>
    </location>
</feature>
<proteinExistence type="predicted"/>
<feature type="region of interest" description="Disordered" evidence="1">
    <location>
        <begin position="1"/>
        <end position="89"/>
    </location>
</feature>
<dbReference type="EMBL" id="JBBWUH010000009">
    <property type="protein sequence ID" value="KAK8157259.1"/>
    <property type="molecule type" value="Genomic_DNA"/>
</dbReference>
<dbReference type="Proteomes" id="UP001456524">
    <property type="component" value="Unassembled WGS sequence"/>
</dbReference>
<name>A0ABR1XJK8_9PEZI</name>
<comment type="caution">
    <text evidence="2">The sequence shown here is derived from an EMBL/GenBank/DDBJ whole genome shotgun (WGS) entry which is preliminary data.</text>
</comment>
<reference evidence="2 3" key="1">
    <citation type="journal article" date="2022" name="G3 (Bethesda)">
        <title>Enemy or ally: a genomic approach to elucidate the lifestyle of Phyllosticta citrichinaensis.</title>
        <authorList>
            <person name="Buijs V.A."/>
            <person name="Groenewald J.Z."/>
            <person name="Haridas S."/>
            <person name="LaButti K.M."/>
            <person name="Lipzen A."/>
            <person name="Martin F.M."/>
            <person name="Barry K."/>
            <person name="Grigoriev I.V."/>
            <person name="Crous P.W."/>
            <person name="Seidl M.F."/>
        </authorList>
    </citation>
    <scope>NUCLEOTIDE SEQUENCE [LARGE SCALE GENOMIC DNA]</scope>
    <source>
        <strain evidence="2 3">CBS 129764</strain>
    </source>
</reference>
<protein>
    <recommendedName>
        <fullName evidence="4">Aminoglycoside phosphotransferase domain-containing protein</fullName>
    </recommendedName>
</protein>
<evidence type="ECO:0000313" key="2">
    <source>
        <dbReference type="EMBL" id="KAK8157259.1"/>
    </source>
</evidence>